<organism evidence="2 3">
    <name type="scientific">Ideonella paludis</name>
    <dbReference type="NCBI Taxonomy" id="1233411"/>
    <lineage>
        <taxon>Bacteria</taxon>
        <taxon>Pseudomonadati</taxon>
        <taxon>Pseudomonadota</taxon>
        <taxon>Betaproteobacteria</taxon>
        <taxon>Burkholderiales</taxon>
        <taxon>Sphaerotilaceae</taxon>
        <taxon>Ideonella</taxon>
    </lineage>
</organism>
<reference evidence="2 3" key="1">
    <citation type="submission" date="2021-04" db="EMBL/GenBank/DDBJ databases">
        <title>The genome sequence of type strain Ideonella paludis KCTC 32238.</title>
        <authorList>
            <person name="Liu Y."/>
        </authorList>
    </citation>
    <scope>NUCLEOTIDE SEQUENCE [LARGE SCALE GENOMIC DNA]</scope>
    <source>
        <strain evidence="2 3">KCTC 32238</strain>
    </source>
</reference>
<comment type="caution">
    <text evidence="2">The sequence shown here is derived from an EMBL/GenBank/DDBJ whole genome shotgun (WGS) entry which is preliminary data.</text>
</comment>
<evidence type="ECO:0000313" key="3">
    <source>
        <dbReference type="Proteomes" id="UP000672097"/>
    </source>
</evidence>
<dbReference type="RefSeq" id="WP_210810500.1">
    <property type="nucleotide sequence ID" value="NZ_JAGQDG010000007.1"/>
</dbReference>
<dbReference type="SUPFAM" id="SSF159888">
    <property type="entry name" value="YdhG-like"/>
    <property type="match status" value="1"/>
</dbReference>
<dbReference type="Pfam" id="PF08818">
    <property type="entry name" value="DUF1801"/>
    <property type="match status" value="1"/>
</dbReference>
<keyword evidence="3" id="KW-1185">Reference proteome</keyword>
<evidence type="ECO:0000313" key="2">
    <source>
        <dbReference type="EMBL" id="MBQ0937060.1"/>
    </source>
</evidence>
<dbReference type="EMBL" id="JAGQDG010000007">
    <property type="protein sequence ID" value="MBQ0937060.1"/>
    <property type="molecule type" value="Genomic_DNA"/>
</dbReference>
<accession>A0ABS5E0X0</accession>
<dbReference type="Gene3D" id="3.90.1150.200">
    <property type="match status" value="1"/>
</dbReference>
<dbReference type="Proteomes" id="UP000672097">
    <property type="component" value="Unassembled WGS sequence"/>
</dbReference>
<feature type="domain" description="YdhG-like" evidence="1">
    <location>
        <begin position="22"/>
        <end position="98"/>
    </location>
</feature>
<sequence length="134" mass="14650">MRRTIRPKALAAAWFDFLTPEQRKTAQELQAVVMRVEPELVEMVQWGQIVYHLDRVPTLALAAHKSHVSLQCLPRIALPAALGPLEMGGRSARSLKFRLHLPADPVLAEMLASAAVAAARRQLEEGAPTGEAGL</sequence>
<proteinExistence type="predicted"/>
<protein>
    <submittedName>
        <fullName evidence="2">DUF1801 domain-containing protein</fullName>
    </submittedName>
</protein>
<dbReference type="InterPro" id="IPR014922">
    <property type="entry name" value="YdhG-like"/>
</dbReference>
<evidence type="ECO:0000259" key="1">
    <source>
        <dbReference type="Pfam" id="PF08818"/>
    </source>
</evidence>
<gene>
    <name evidence="2" type="ORF">KAK11_17160</name>
</gene>
<name>A0ABS5E0X0_9BURK</name>